<evidence type="ECO:0000256" key="1">
    <source>
        <dbReference type="SAM" id="MobiDB-lite"/>
    </source>
</evidence>
<gene>
    <name evidence="2" type="ORF">ACFQ2F_03930</name>
</gene>
<evidence type="ECO:0000313" key="2">
    <source>
        <dbReference type="EMBL" id="MFD0986238.1"/>
    </source>
</evidence>
<organism evidence="2 3">
    <name type="scientific">Methyloligella solikamskensis</name>
    <dbReference type="NCBI Taxonomy" id="1177756"/>
    <lineage>
        <taxon>Bacteria</taxon>
        <taxon>Pseudomonadati</taxon>
        <taxon>Pseudomonadota</taxon>
        <taxon>Alphaproteobacteria</taxon>
        <taxon>Hyphomicrobiales</taxon>
        <taxon>Hyphomicrobiaceae</taxon>
        <taxon>Methyloligella</taxon>
    </lineage>
</organism>
<dbReference type="RefSeq" id="WP_379085985.1">
    <property type="nucleotide sequence ID" value="NZ_JBHTJO010000001.1"/>
</dbReference>
<reference evidence="3" key="1">
    <citation type="journal article" date="2019" name="Int. J. Syst. Evol. Microbiol.">
        <title>The Global Catalogue of Microorganisms (GCM) 10K type strain sequencing project: providing services to taxonomists for standard genome sequencing and annotation.</title>
        <authorList>
            <consortium name="The Broad Institute Genomics Platform"/>
            <consortium name="The Broad Institute Genome Sequencing Center for Infectious Disease"/>
            <person name="Wu L."/>
            <person name="Ma J."/>
        </authorList>
    </citation>
    <scope>NUCLEOTIDE SEQUENCE [LARGE SCALE GENOMIC DNA]</scope>
    <source>
        <strain evidence="3">CCUG 61697</strain>
    </source>
</reference>
<feature type="region of interest" description="Disordered" evidence="1">
    <location>
        <begin position="255"/>
        <end position="300"/>
    </location>
</feature>
<name>A0ABW3J8Z7_9HYPH</name>
<sequence>MAERFSQVQRAAIRRALQRYKDSYKLGREKLAKAIEERLGLDALTIDDRTLERFLKDSKETLDATIAYYKQFAESLDDPEPIYDLGDAIADFYELPEGFAERKAYMQRMRELHLGRYEVWDFGGEQAPSEPLAELRIREVPHSPFFEADELFHGRKGDPSGRDFTTGFEGLCLPRGDDLLILLKELGSWHEKFYIMRAVKPEDVAVWNDAYGYIGNVVDKRLDSSPDPQGNMASFYRVHFQRILADDHVYSELHGKATSEEPDYVEVEDADETDVPEDNSGASDRIKQSEEDEARDADSK</sequence>
<protein>
    <submittedName>
        <fullName evidence="2">Uncharacterized protein</fullName>
    </submittedName>
</protein>
<accession>A0ABW3J8Z7</accession>
<feature type="compositionally biased region" description="Acidic residues" evidence="1">
    <location>
        <begin position="260"/>
        <end position="277"/>
    </location>
</feature>
<comment type="caution">
    <text evidence="2">The sequence shown here is derived from an EMBL/GenBank/DDBJ whole genome shotgun (WGS) entry which is preliminary data.</text>
</comment>
<dbReference type="EMBL" id="JBHTJO010000001">
    <property type="protein sequence ID" value="MFD0986238.1"/>
    <property type="molecule type" value="Genomic_DNA"/>
</dbReference>
<evidence type="ECO:0000313" key="3">
    <source>
        <dbReference type="Proteomes" id="UP001597102"/>
    </source>
</evidence>
<keyword evidence="3" id="KW-1185">Reference proteome</keyword>
<proteinExistence type="predicted"/>
<dbReference type="Proteomes" id="UP001597102">
    <property type="component" value="Unassembled WGS sequence"/>
</dbReference>
<feature type="compositionally biased region" description="Acidic residues" evidence="1">
    <location>
        <begin position="290"/>
        <end position="300"/>
    </location>
</feature>